<accession>A0A1B9NVT8</accession>
<protein>
    <submittedName>
        <fullName evidence="1">Uncharacterized protein</fullName>
    </submittedName>
</protein>
<sequence length="64" mass="7303">MNYDLGSVYLGQIAAKNMLNEAMYGKQQPRNKKTAVTKKLWKGFESVNTKMAIMISGYTPVRTW</sequence>
<dbReference type="OrthoDB" id="5918269at2"/>
<dbReference type="Proteomes" id="UP000093523">
    <property type="component" value="Unassembled WGS sequence"/>
</dbReference>
<evidence type="ECO:0000313" key="1">
    <source>
        <dbReference type="EMBL" id="OCH18701.1"/>
    </source>
</evidence>
<name>A0A1B9NVT8_ALILO</name>
<organism evidence="1 2">
    <name type="scientific">Aliivibrio logei</name>
    <name type="common">Vibrio logei</name>
    <dbReference type="NCBI Taxonomy" id="688"/>
    <lineage>
        <taxon>Bacteria</taxon>
        <taxon>Pseudomonadati</taxon>
        <taxon>Pseudomonadota</taxon>
        <taxon>Gammaproteobacteria</taxon>
        <taxon>Vibrionales</taxon>
        <taxon>Vibrionaceae</taxon>
        <taxon>Aliivibrio</taxon>
    </lineage>
</organism>
<reference evidence="1 2" key="1">
    <citation type="submission" date="2016-06" db="EMBL/GenBank/DDBJ databases">
        <authorList>
            <person name="Kjaerup R.B."/>
            <person name="Dalgaard T.S."/>
            <person name="Juul-Madsen H.R."/>
        </authorList>
    </citation>
    <scope>NUCLEOTIDE SEQUENCE [LARGE SCALE GENOMIC DNA]</scope>
    <source>
        <strain evidence="1 2">1S159</strain>
    </source>
</reference>
<gene>
    <name evidence="1" type="ORF">A6E04_02420</name>
</gene>
<evidence type="ECO:0000313" key="2">
    <source>
        <dbReference type="Proteomes" id="UP000093523"/>
    </source>
</evidence>
<dbReference type="AlphaFoldDB" id="A0A1B9NVT8"/>
<dbReference type="EMBL" id="MAJU01000024">
    <property type="protein sequence ID" value="OCH18701.1"/>
    <property type="molecule type" value="Genomic_DNA"/>
</dbReference>
<proteinExistence type="predicted"/>
<dbReference type="RefSeq" id="WP_012551381.1">
    <property type="nucleotide sequence ID" value="NZ_CAWMPN010000024.1"/>
</dbReference>
<comment type="caution">
    <text evidence="1">The sequence shown here is derived from an EMBL/GenBank/DDBJ whole genome shotgun (WGS) entry which is preliminary data.</text>
</comment>